<dbReference type="EMBL" id="LK996017">
    <property type="protein sequence ID" value="CDX03716.1"/>
    <property type="molecule type" value="Genomic_DNA"/>
</dbReference>
<feature type="domain" description="4Fe-4S ferredoxin-type" evidence="5">
    <location>
        <begin position="82"/>
        <end position="111"/>
    </location>
</feature>
<keyword evidence="2" id="KW-0479">Metal-binding</keyword>
<dbReference type="GO" id="GO:0051539">
    <property type="term" value="F:4 iron, 4 sulfur cluster binding"/>
    <property type="evidence" value="ECO:0007669"/>
    <property type="project" value="UniProtKB-KW"/>
</dbReference>
<keyword evidence="4" id="KW-0411">Iron-sulfur</keyword>
<dbReference type="PROSITE" id="PS00198">
    <property type="entry name" value="4FE4S_FER_1"/>
    <property type="match status" value="1"/>
</dbReference>
<dbReference type="PANTHER" id="PTHR43177:SF3">
    <property type="entry name" value="PROTEIN NRFC HOMOLOG"/>
    <property type="match status" value="1"/>
</dbReference>
<reference evidence="6" key="1">
    <citation type="submission" date="2014-07" db="EMBL/GenBank/DDBJ databases">
        <authorList>
            <person name="Hornung V.Bastian."/>
        </authorList>
    </citation>
    <scope>NUCLEOTIDE SEQUENCE</scope>
    <source>
        <strain evidence="6">PCE-S</strain>
    </source>
</reference>
<feature type="domain" description="4Fe-4S ferredoxin-type" evidence="5">
    <location>
        <begin position="50"/>
        <end position="81"/>
    </location>
</feature>
<dbReference type="PANTHER" id="PTHR43177">
    <property type="entry name" value="PROTEIN NRFC"/>
    <property type="match status" value="1"/>
</dbReference>
<dbReference type="AlphaFoldDB" id="A0A098B784"/>
<protein>
    <submittedName>
        <fullName evidence="6">Molybdopterin oxidoreductase subunit B</fullName>
    </submittedName>
</protein>
<evidence type="ECO:0000313" key="6">
    <source>
        <dbReference type="EMBL" id="CDX03716.1"/>
    </source>
</evidence>
<keyword evidence="1" id="KW-0004">4Fe-4S</keyword>
<dbReference type="RefSeq" id="WP_018305186.1">
    <property type="nucleotide sequence ID" value="NZ_LK996017.1"/>
</dbReference>
<feature type="domain" description="4Fe-4S ferredoxin-type" evidence="5">
    <location>
        <begin position="4"/>
        <end position="34"/>
    </location>
</feature>
<dbReference type="InterPro" id="IPR050954">
    <property type="entry name" value="ET_IronSulfur_Cluster-Binding"/>
</dbReference>
<dbReference type="SUPFAM" id="SSF54862">
    <property type="entry name" value="4Fe-4S ferredoxins"/>
    <property type="match status" value="1"/>
</dbReference>
<dbReference type="Pfam" id="PF12800">
    <property type="entry name" value="Fer4_4"/>
    <property type="match status" value="1"/>
</dbReference>
<dbReference type="PATRIC" id="fig|49338.4.peg.4113"/>
<dbReference type="Gene3D" id="3.30.70.20">
    <property type="match status" value="2"/>
</dbReference>
<evidence type="ECO:0000256" key="3">
    <source>
        <dbReference type="ARBA" id="ARBA00023004"/>
    </source>
</evidence>
<evidence type="ECO:0000256" key="2">
    <source>
        <dbReference type="ARBA" id="ARBA00022723"/>
    </source>
</evidence>
<dbReference type="GO" id="GO:0046872">
    <property type="term" value="F:metal ion binding"/>
    <property type="evidence" value="ECO:0007669"/>
    <property type="project" value="UniProtKB-KW"/>
</dbReference>
<dbReference type="InterPro" id="IPR017900">
    <property type="entry name" value="4Fe4S_Fe_S_CS"/>
</dbReference>
<dbReference type="PROSITE" id="PS51379">
    <property type="entry name" value="4FE4S_FER_2"/>
    <property type="match status" value="3"/>
</dbReference>
<dbReference type="Pfam" id="PF13247">
    <property type="entry name" value="Fer4_11"/>
    <property type="match status" value="1"/>
</dbReference>
<dbReference type="InterPro" id="IPR017896">
    <property type="entry name" value="4Fe4S_Fe-S-bd"/>
</dbReference>
<keyword evidence="3" id="KW-0408">Iron</keyword>
<organism evidence="6">
    <name type="scientific">Desulfitobacterium hafniense</name>
    <name type="common">Desulfitobacterium frappieri</name>
    <dbReference type="NCBI Taxonomy" id="49338"/>
    <lineage>
        <taxon>Bacteria</taxon>
        <taxon>Bacillati</taxon>
        <taxon>Bacillota</taxon>
        <taxon>Clostridia</taxon>
        <taxon>Eubacteriales</taxon>
        <taxon>Desulfitobacteriaceae</taxon>
        <taxon>Desulfitobacterium</taxon>
    </lineage>
</organism>
<evidence type="ECO:0000259" key="5">
    <source>
        <dbReference type="PROSITE" id="PS51379"/>
    </source>
</evidence>
<evidence type="ECO:0000256" key="4">
    <source>
        <dbReference type="ARBA" id="ARBA00023014"/>
    </source>
</evidence>
<evidence type="ECO:0000256" key="1">
    <source>
        <dbReference type="ARBA" id="ARBA00022485"/>
    </source>
</evidence>
<gene>
    <name evidence="6" type="ORF">DPCES_3830</name>
</gene>
<sequence>MARYAMVIDTRKCTGCQSCTVACRVNNELPIDMIYNPVMTHGPVGKFPHVRMVHIPSLCMHCGNAPCVDACPTGASQQREDGIVWVEENKCVGCKACVMACPYGARVSNGAKGTVQKCNFCKDDRVDQGKVPWCVQTCHQKARIFGDIEDQDSEVFKLVNKTKTTGRLLEELGTEPFVYYLY</sequence>
<proteinExistence type="predicted"/>
<name>A0A098B784_DESHA</name>
<accession>A0A098B784</accession>
<dbReference type="CDD" id="cd10551">
    <property type="entry name" value="PsrB"/>
    <property type="match status" value="1"/>
</dbReference>